<proteinExistence type="predicted"/>
<dbReference type="Pfam" id="PF13474">
    <property type="entry name" value="SnoaL_3"/>
    <property type="match status" value="1"/>
</dbReference>
<evidence type="ECO:0000313" key="3">
    <source>
        <dbReference type="EMBL" id="SHH48816.1"/>
    </source>
</evidence>
<sequence length="168" mass="19110">MKKTIFLLFLVLFSCKSTKDAVVSDKDQIDVVLDSWHKAAAEANYETYFGFMAEDAVFIGTDATENWNKTAFQAYAKPHFDKGKAWSFTALERHIYFDETGKTAWFDELLNTQMKICRGSGVVVKTGKHWKIKHYVLSMTIPNDNSGEVIKAKAALEDALIEKLQKEK</sequence>
<dbReference type="InterPro" id="IPR037401">
    <property type="entry name" value="SnoaL-like"/>
</dbReference>
<evidence type="ECO:0000313" key="4">
    <source>
        <dbReference type="Proteomes" id="UP000184384"/>
    </source>
</evidence>
<dbReference type="RefSeq" id="WP_072945727.1">
    <property type="nucleotide sequence ID" value="NZ_FQWO01000014.1"/>
</dbReference>
<dbReference type="STRING" id="280093.SAMN05443373_11418"/>
<protein>
    <submittedName>
        <fullName evidence="3">SnoaL-like domain-containing protein</fullName>
    </submittedName>
    <submittedName>
        <fullName evidence="2">SnoaL-like protein</fullName>
    </submittedName>
</protein>
<dbReference type="AlphaFoldDB" id="A0A1M5TDQ1"/>
<organism evidence="3 4">
    <name type="scientific">Flavobacterium granuli</name>
    <dbReference type="NCBI Taxonomy" id="280093"/>
    <lineage>
        <taxon>Bacteria</taxon>
        <taxon>Pseudomonadati</taxon>
        <taxon>Bacteroidota</taxon>
        <taxon>Flavobacteriia</taxon>
        <taxon>Flavobacteriales</taxon>
        <taxon>Flavobacteriaceae</taxon>
        <taxon>Flavobacterium</taxon>
    </lineage>
</organism>
<dbReference type="OrthoDB" id="271716at2"/>
<name>A0A1M5TDQ1_9FLAO</name>
<keyword evidence="5" id="KW-1185">Reference proteome</keyword>
<evidence type="ECO:0000313" key="5">
    <source>
        <dbReference type="Proteomes" id="UP000237771"/>
    </source>
</evidence>
<dbReference type="Proteomes" id="UP000184384">
    <property type="component" value="Unassembled WGS sequence"/>
</dbReference>
<reference evidence="4" key="1">
    <citation type="submission" date="2016-11" db="EMBL/GenBank/DDBJ databases">
        <authorList>
            <person name="Varghese N."/>
            <person name="Submissions S."/>
        </authorList>
    </citation>
    <scope>NUCLEOTIDE SEQUENCE [LARGE SCALE GENOMIC DNA]</scope>
    <source>
        <strain evidence="4">DSM 19729</strain>
    </source>
</reference>
<dbReference type="Proteomes" id="UP000237771">
    <property type="component" value="Unassembled WGS sequence"/>
</dbReference>
<dbReference type="PROSITE" id="PS51257">
    <property type="entry name" value="PROKAR_LIPOPROTEIN"/>
    <property type="match status" value="1"/>
</dbReference>
<feature type="domain" description="SnoaL-like" evidence="1">
    <location>
        <begin position="31"/>
        <end position="142"/>
    </location>
</feature>
<dbReference type="SUPFAM" id="SSF54427">
    <property type="entry name" value="NTF2-like"/>
    <property type="match status" value="1"/>
</dbReference>
<gene>
    <name evidence="2" type="ORF">BC624_11218</name>
    <name evidence="3" type="ORF">SAMN05443373_11418</name>
</gene>
<evidence type="ECO:0000259" key="1">
    <source>
        <dbReference type="Pfam" id="PF13474"/>
    </source>
</evidence>
<dbReference type="InterPro" id="IPR032710">
    <property type="entry name" value="NTF2-like_dom_sf"/>
</dbReference>
<evidence type="ECO:0000313" key="2">
    <source>
        <dbReference type="EMBL" id="PRZ20329.1"/>
    </source>
</evidence>
<reference evidence="3" key="2">
    <citation type="submission" date="2016-11" db="EMBL/GenBank/DDBJ databases">
        <authorList>
            <person name="Jaros S."/>
            <person name="Januszkiewicz K."/>
            <person name="Wedrychowicz H."/>
        </authorList>
    </citation>
    <scope>NUCLEOTIDE SEQUENCE [LARGE SCALE GENOMIC DNA]</scope>
    <source>
        <strain evidence="3">DSM 19729</strain>
    </source>
</reference>
<dbReference type="EMBL" id="FQWO01000014">
    <property type="protein sequence ID" value="SHH48816.1"/>
    <property type="molecule type" value="Genomic_DNA"/>
</dbReference>
<dbReference type="Gene3D" id="3.10.450.50">
    <property type="match status" value="1"/>
</dbReference>
<dbReference type="EMBL" id="PVUB01000012">
    <property type="protein sequence ID" value="PRZ20329.1"/>
    <property type="molecule type" value="Genomic_DNA"/>
</dbReference>
<accession>A0A1M5TDQ1</accession>
<reference evidence="2 5" key="3">
    <citation type="submission" date="2018-03" db="EMBL/GenBank/DDBJ databases">
        <title>Genomic Encyclopedia of Archaeal and Bacterial Type Strains, Phase II (KMG-II): from individual species to whole genera.</title>
        <authorList>
            <person name="Goeker M."/>
        </authorList>
    </citation>
    <scope>NUCLEOTIDE SEQUENCE [LARGE SCALE GENOMIC DNA]</scope>
    <source>
        <strain evidence="2 5">DSM 17797</strain>
    </source>
</reference>